<protein>
    <submittedName>
        <fullName evidence="1">Uncharacterized protein</fullName>
    </submittedName>
</protein>
<comment type="caution">
    <text evidence="1">The sequence shown here is derived from an EMBL/GenBank/DDBJ whole genome shotgun (WGS) entry which is preliminary data.</text>
</comment>
<sequence length="109" mass="12655">MLDLALYLDETANYRQNHELKSLPTLDFRGEHVVETVSHNADLCENPNGKEYHPISNDLSLLVNNWKMVVLCQIIISKKNRHCIWYCAFGVELSNPLFVFLHKNTIVTR</sequence>
<accession>A0AAD9RKF5</accession>
<dbReference type="AlphaFoldDB" id="A0AAD9RKF5"/>
<reference evidence="1" key="2">
    <citation type="journal article" date="2023" name="Commun. Biol.">
        <title>Intrasexual cuticular hydrocarbon dimorphism in a wasp sheds light on hydrocarbon biosynthesis genes in Hymenoptera.</title>
        <authorList>
            <person name="Moris V.C."/>
            <person name="Podsiadlowski L."/>
            <person name="Martin S."/>
            <person name="Oeyen J.P."/>
            <person name="Donath A."/>
            <person name="Petersen M."/>
            <person name="Wilbrandt J."/>
            <person name="Misof B."/>
            <person name="Liedtke D."/>
            <person name="Thamm M."/>
            <person name="Scheiner R."/>
            <person name="Schmitt T."/>
            <person name="Niehuis O."/>
        </authorList>
    </citation>
    <scope>NUCLEOTIDE SEQUENCE</scope>
    <source>
        <strain evidence="1">GBR_01_08_01A</strain>
    </source>
</reference>
<keyword evidence="2" id="KW-1185">Reference proteome</keyword>
<organism evidence="1 2">
    <name type="scientific">Odynerus spinipes</name>
    <dbReference type="NCBI Taxonomy" id="1348599"/>
    <lineage>
        <taxon>Eukaryota</taxon>
        <taxon>Metazoa</taxon>
        <taxon>Ecdysozoa</taxon>
        <taxon>Arthropoda</taxon>
        <taxon>Hexapoda</taxon>
        <taxon>Insecta</taxon>
        <taxon>Pterygota</taxon>
        <taxon>Neoptera</taxon>
        <taxon>Endopterygota</taxon>
        <taxon>Hymenoptera</taxon>
        <taxon>Apocrita</taxon>
        <taxon>Aculeata</taxon>
        <taxon>Vespoidea</taxon>
        <taxon>Vespidae</taxon>
        <taxon>Eumeninae</taxon>
        <taxon>Odynerus</taxon>
    </lineage>
</organism>
<dbReference type="Proteomes" id="UP001258017">
    <property type="component" value="Unassembled WGS sequence"/>
</dbReference>
<proteinExistence type="predicted"/>
<evidence type="ECO:0000313" key="2">
    <source>
        <dbReference type="Proteomes" id="UP001258017"/>
    </source>
</evidence>
<gene>
    <name evidence="1" type="ORF">KPH14_008077</name>
</gene>
<evidence type="ECO:0000313" key="1">
    <source>
        <dbReference type="EMBL" id="KAK2581291.1"/>
    </source>
</evidence>
<dbReference type="EMBL" id="JAIFRP010000042">
    <property type="protein sequence ID" value="KAK2581291.1"/>
    <property type="molecule type" value="Genomic_DNA"/>
</dbReference>
<name>A0AAD9RKF5_9HYME</name>
<reference evidence="1" key="1">
    <citation type="submission" date="2021-08" db="EMBL/GenBank/DDBJ databases">
        <authorList>
            <person name="Misof B."/>
            <person name="Oliver O."/>
            <person name="Podsiadlowski L."/>
            <person name="Donath A."/>
            <person name="Peters R."/>
            <person name="Mayer C."/>
            <person name="Rust J."/>
            <person name="Gunkel S."/>
            <person name="Lesny P."/>
            <person name="Martin S."/>
            <person name="Oeyen J.P."/>
            <person name="Petersen M."/>
            <person name="Panagiotis P."/>
            <person name="Wilbrandt J."/>
            <person name="Tanja T."/>
        </authorList>
    </citation>
    <scope>NUCLEOTIDE SEQUENCE</scope>
    <source>
        <strain evidence="1">GBR_01_08_01A</strain>
        <tissue evidence="1">Thorax + abdomen</tissue>
    </source>
</reference>